<dbReference type="InterPro" id="IPR004360">
    <property type="entry name" value="Glyas_Fos-R_dOase_dom"/>
</dbReference>
<feature type="domain" description="VOC" evidence="1">
    <location>
        <begin position="6"/>
        <end position="130"/>
    </location>
</feature>
<protein>
    <submittedName>
        <fullName evidence="2">Glyoxalase</fullName>
    </submittedName>
</protein>
<dbReference type="AlphaFoldDB" id="A0A6N9YS83"/>
<dbReference type="InterPro" id="IPR037523">
    <property type="entry name" value="VOC_core"/>
</dbReference>
<sequence>MDTKLKVSVIMLGVKDVARAKEFYVDGLGCEIEQDFPGFVRCSLGEGSSSLALYEWEAVAQDAGVSAEGFGFRGSSFHFLTDSREEVDEVMRTAVAAGATVVQEAAAATWGGYSGYFSDPDGHLWKVATDS</sequence>
<accession>A0A6N9YS83</accession>
<name>A0A6N9YS83_9ACTN</name>
<dbReference type="PANTHER" id="PTHR36503">
    <property type="entry name" value="BLR2520 PROTEIN"/>
    <property type="match status" value="1"/>
</dbReference>
<dbReference type="InterPro" id="IPR029068">
    <property type="entry name" value="Glyas_Bleomycin-R_OHBP_Dase"/>
</dbReference>
<dbReference type="EMBL" id="JAAGOB010000014">
    <property type="protein sequence ID" value="NED97842.1"/>
    <property type="molecule type" value="Genomic_DNA"/>
</dbReference>
<dbReference type="Gene3D" id="3.10.180.10">
    <property type="entry name" value="2,3-Dihydroxybiphenyl 1,2-Dioxygenase, domain 1"/>
    <property type="match status" value="1"/>
</dbReference>
<dbReference type="Pfam" id="PF00903">
    <property type="entry name" value="Glyoxalase"/>
    <property type="match status" value="1"/>
</dbReference>
<dbReference type="PANTHER" id="PTHR36503:SF1">
    <property type="entry name" value="BLR2520 PROTEIN"/>
    <property type="match status" value="1"/>
</dbReference>
<evidence type="ECO:0000313" key="2">
    <source>
        <dbReference type="EMBL" id="NED97842.1"/>
    </source>
</evidence>
<gene>
    <name evidence="2" type="ORF">G1H11_21320</name>
</gene>
<evidence type="ECO:0000259" key="1">
    <source>
        <dbReference type="PROSITE" id="PS51819"/>
    </source>
</evidence>
<evidence type="ECO:0000313" key="3">
    <source>
        <dbReference type="Proteomes" id="UP000469185"/>
    </source>
</evidence>
<dbReference type="RefSeq" id="WP_163820634.1">
    <property type="nucleotide sequence ID" value="NZ_JAAGOB010000014.1"/>
</dbReference>
<dbReference type="SUPFAM" id="SSF54593">
    <property type="entry name" value="Glyoxalase/Bleomycin resistance protein/Dihydroxybiphenyl dioxygenase"/>
    <property type="match status" value="1"/>
</dbReference>
<dbReference type="Proteomes" id="UP000469185">
    <property type="component" value="Unassembled WGS sequence"/>
</dbReference>
<proteinExistence type="predicted"/>
<dbReference type="PROSITE" id="PS51819">
    <property type="entry name" value="VOC"/>
    <property type="match status" value="1"/>
</dbReference>
<organism evidence="2 3">
    <name type="scientific">Phytoactinopolyspora alkaliphila</name>
    <dbReference type="NCBI Taxonomy" id="1783498"/>
    <lineage>
        <taxon>Bacteria</taxon>
        <taxon>Bacillati</taxon>
        <taxon>Actinomycetota</taxon>
        <taxon>Actinomycetes</taxon>
        <taxon>Jiangellales</taxon>
        <taxon>Jiangellaceae</taxon>
        <taxon>Phytoactinopolyspora</taxon>
    </lineage>
</organism>
<reference evidence="2 3" key="1">
    <citation type="submission" date="2020-02" db="EMBL/GenBank/DDBJ databases">
        <authorList>
            <person name="Li X.-J."/>
            <person name="Feng X.-M."/>
        </authorList>
    </citation>
    <scope>NUCLEOTIDE SEQUENCE [LARGE SCALE GENOMIC DNA]</scope>
    <source>
        <strain evidence="2 3">CGMCC 4.7225</strain>
    </source>
</reference>
<comment type="caution">
    <text evidence="2">The sequence shown here is derived from an EMBL/GenBank/DDBJ whole genome shotgun (WGS) entry which is preliminary data.</text>
</comment>
<keyword evidence="3" id="KW-1185">Reference proteome</keyword>